<comment type="similarity">
    <text evidence="5">Belongs to the zinc-containing alcohol dehydrogenase family.</text>
</comment>
<evidence type="ECO:0000259" key="6">
    <source>
        <dbReference type="SMART" id="SM00829"/>
    </source>
</evidence>
<dbReference type="InterPro" id="IPR047109">
    <property type="entry name" value="CAD-like"/>
</dbReference>
<reference evidence="7" key="1">
    <citation type="submission" date="2016-07" db="EMBL/GenBank/DDBJ databases">
        <title>Tetrahydroalstonine synthase of Rauvolfia tetraphylla Isoform 1.</title>
        <authorList>
            <person name="Corbin C."/>
            <person name="Courdavault V."/>
        </authorList>
    </citation>
    <scope>NUCLEOTIDE SEQUENCE</scope>
</reference>
<dbReference type="Gene3D" id="3.90.180.10">
    <property type="entry name" value="Medium-chain alcohol dehydrogenases, catalytic domain"/>
    <property type="match status" value="1"/>
</dbReference>
<dbReference type="FunFam" id="3.40.50.720:FF:000022">
    <property type="entry name" value="Cinnamyl alcohol dehydrogenase"/>
    <property type="match status" value="1"/>
</dbReference>
<dbReference type="GO" id="GO:0016616">
    <property type="term" value="F:oxidoreductase activity, acting on the CH-OH group of donors, NAD or NADP as acceptor"/>
    <property type="evidence" value="ECO:0007669"/>
    <property type="project" value="InterPro"/>
</dbReference>
<comment type="cofactor">
    <cofactor evidence="1 5">
        <name>Zn(2+)</name>
        <dbReference type="ChEBI" id="CHEBI:29105"/>
    </cofactor>
</comment>
<evidence type="ECO:0000256" key="1">
    <source>
        <dbReference type="ARBA" id="ARBA00001947"/>
    </source>
</evidence>
<accession>A0A384UXT7</accession>
<keyword evidence="4" id="KW-0560">Oxidoreductase</keyword>
<dbReference type="SMART" id="SM00829">
    <property type="entry name" value="PKS_ER"/>
    <property type="match status" value="1"/>
</dbReference>
<dbReference type="Pfam" id="PF00107">
    <property type="entry name" value="ADH_zinc_N"/>
    <property type="match status" value="1"/>
</dbReference>
<dbReference type="InterPro" id="IPR002328">
    <property type="entry name" value="ADH_Zn_CS"/>
</dbReference>
<keyword evidence="2 5" id="KW-0479">Metal-binding</keyword>
<evidence type="ECO:0000256" key="5">
    <source>
        <dbReference type="RuleBase" id="RU361277"/>
    </source>
</evidence>
<feature type="domain" description="Enoyl reductase (ER)" evidence="6">
    <location>
        <begin position="22"/>
        <end position="362"/>
    </location>
</feature>
<dbReference type="PANTHER" id="PTHR42683">
    <property type="entry name" value="ALDEHYDE REDUCTASE"/>
    <property type="match status" value="1"/>
</dbReference>
<organism evidence="7">
    <name type="scientific">Rauvolfia tetraphylla</name>
    <name type="common">Be still tree</name>
    <dbReference type="NCBI Taxonomy" id="545371"/>
    <lineage>
        <taxon>Eukaryota</taxon>
        <taxon>Viridiplantae</taxon>
        <taxon>Streptophyta</taxon>
        <taxon>Embryophyta</taxon>
        <taxon>Tracheophyta</taxon>
        <taxon>Spermatophyta</taxon>
        <taxon>Magnoliopsida</taxon>
        <taxon>eudicotyledons</taxon>
        <taxon>Gunneridae</taxon>
        <taxon>Pentapetalae</taxon>
        <taxon>asterids</taxon>
        <taxon>lamiids</taxon>
        <taxon>Gentianales</taxon>
        <taxon>Apocynaceae</taxon>
        <taxon>Rauvolfioideae</taxon>
        <taxon>Vinceae</taxon>
        <taxon>Rauvolfiinae</taxon>
        <taxon>Rauvolfia</taxon>
    </lineage>
</organism>
<sequence>MAAAETAKTIEAYGWAARDTSGVLSPFKFQRRATAEHDVQLKVLYCGMCDWDSIVVKNGFGTTKYPIVPGHEVVGVVTEIGSKVQKFKVGDIVGVSSYVRTCRKCKRCKEGLDSYCPNLITGDGTSFSDGNDLYFHDPNDTESKIYGGFSNITVVEEYYVVRWPENFPLAAGVPVLCAGTVPYSPMRCFGFDKPEIHLGVVGLGGIGRLTVKFAKAFGAKVTVISTSIDKKQEAIEKYGADSFLLSKEPEQLQAAVDTLDGIIDTVPRIHPILPLIKLLKFDGTLVLLGAPLEPYELPVSPLLMGRKRVVGSAGASMKETQEMMDFAAKHNIVADVEIIPMNYANTAIERIEKGDFKNRFVIDIENTLKSA</sequence>
<dbReference type="SUPFAM" id="SSF50129">
    <property type="entry name" value="GroES-like"/>
    <property type="match status" value="1"/>
</dbReference>
<dbReference type="InterPro" id="IPR013154">
    <property type="entry name" value="ADH-like_N"/>
</dbReference>
<evidence type="ECO:0000256" key="3">
    <source>
        <dbReference type="ARBA" id="ARBA00022833"/>
    </source>
</evidence>
<dbReference type="EMBL" id="KX550273">
    <property type="protein sequence ID" value="ASR92154.1"/>
    <property type="molecule type" value="mRNA"/>
</dbReference>
<protein>
    <submittedName>
        <fullName evidence="7">Tetrahydroalstonine synthase isoform 1</fullName>
    </submittedName>
</protein>
<evidence type="ECO:0000256" key="2">
    <source>
        <dbReference type="ARBA" id="ARBA00022723"/>
    </source>
</evidence>
<dbReference type="Gene3D" id="3.40.50.720">
    <property type="entry name" value="NAD(P)-binding Rossmann-like Domain"/>
    <property type="match status" value="1"/>
</dbReference>
<proteinExistence type="evidence at transcript level"/>
<name>A0A384UXT7_RAUTE</name>
<dbReference type="GO" id="GO:0008270">
    <property type="term" value="F:zinc ion binding"/>
    <property type="evidence" value="ECO:0007669"/>
    <property type="project" value="InterPro"/>
</dbReference>
<dbReference type="Pfam" id="PF08240">
    <property type="entry name" value="ADH_N"/>
    <property type="match status" value="1"/>
</dbReference>
<dbReference type="InterPro" id="IPR036291">
    <property type="entry name" value="NAD(P)-bd_dom_sf"/>
</dbReference>
<keyword evidence="3 5" id="KW-0862">Zinc</keyword>
<dbReference type="InterPro" id="IPR011032">
    <property type="entry name" value="GroES-like_sf"/>
</dbReference>
<dbReference type="InterPro" id="IPR020843">
    <property type="entry name" value="ER"/>
</dbReference>
<dbReference type="SUPFAM" id="SSF51735">
    <property type="entry name" value="NAD(P)-binding Rossmann-fold domains"/>
    <property type="match status" value="1"/>
</dbReference>
<evidence type="ECO:0000313" key="7">
    <source>
        <dbReference type="EMBL" id="ASR92154.1"/>
    </source>
</evidence>
<evidence type="ECO:0000256" key="4">
    <source>
        <dbReference type="ARBA" id="ARBA00023002"/>
    </source>
</evidence>
<dbReference type="PROSITE" id="PS00059">
    <property type="entry name" value="ADH_ZINC"/>
    <property type="match status" value="1"/>
</dbReference>
<dbReference type="InterPro" id="IPR013149">
    <property type="entry name" value="ADH-like_C"/>
</dbReference>
<dbReference type="CDD" id="cd05283">
    <property type="entry name" value="CAD1"/>
    <property type="match status" value="1"/>
</dbReference>
<dbReference type="AlphaFoldDB" id="A0A384UXT7"/>